<dbReference type="SUPFAM" id="SSF50370">
    <property type="entry name" value="Ricin B-like lectins"/>
    <property type="match status" value="1"/>
</dbReference>
<dbReference type="Gene3D" id="2.80.10.50">
    <property type="match status" value="1"/>
</dbReference>
<dbReference type="InterPro" id="IPR035992">
    <property type="entry name" value="Ricin_B-like_lectins"/>
</dbReference>
<evidence type="ECO:0000313" key="1">
    <source>
        <dbReference type="EMBL" id="CAF3376244.1"/>
    </source>
</evidence>
<sequence>MKPEIVKPFVIRYLARQGKLNDNPSKDLFRLIISNKKPVEPIFPQLTYLSIFQGTSINEDCRDILLYVAAGGTTMNTFTWRSCSNQTHHAKAFFDWLFRCSINLHSFRLENPLGENDFELTYQHTVLNVYRPHQSLTSLTINILNFLTLDILLHYLLKLKYLDVHISKPIEETDITDQLLPRNLNYPKELRTLKLRYLNVRGKGYYRFEQLAEKFAETLEHFSLSTYHYCRGEPYLNYNGTRLSILCQKLLHLRSLHFAIQVQLCEKSNNQTLTEFTRTFRIPFWLDGPFGRKRVCVDFHQLYNIVQMFSLPYTFNGIALIRTINLIDMQFNTSEEEEEKVPINLSLALESLWCGMDHIYIYLLGRKTKSKTLTILHKRGIIPDNVEGNVQLTHFNILELNNPIDANSAYNLEELCSWLRLLPNIKCLDVYLTELKYWFNTDANNPYLDSFLRRIERLYVECSDVINAKMNEEIMEPLLLFLIDKHRFPQLRCLRFMNCKNISSAWNNIEHWIDFILNRISEHQLTCVRFDFIEKEQEITDLHTGDETIAITDLPYTINIHRMYRNELSILKSITSLYLSCRTRFRNHQTGNRLDSNGDGAAYGHALNGGAYQVWHIINIHKNCASLKNDTTGLFLDSDHAGGVCALPSNKSAHQRCRFDGLRIINDATGRALDSDHEGKFYTVNPSRENYQN</sequence>
<accession>A0A817Y576</accession>
<dbReference type="AlphaFoldDB" id="A0A817Y576"/>
<name>A0A817Y576_9BILA</name>
<organism evidence="1 2">
    <name type="scientific">Rotaria socialis</name>
    <dbReference type="NCBI Taxonomy" id="392032"/>
    <lineage>
        <taxon>Eukaryota</taxon>
        <taxon>Metazoa</taxon>
        <taxon>Spiralia</taxon>
        <taxon>Gnathifera</taxon>
        <taxon>Rotifera</taxon>
        <taxon>Eurotatoria</taxon>
        <taxon>Bdelloidea</taxon>
        <taxon>Philodinida</taxon>
        <taxon>Philodinidae</taxon>
        <taxon>Rotaria</taxon>
    </lineage>
</organism>
<comment type="caution">
    <text evidence="1">The sequence shown here is derived from an EMBL/GenBank/DDBJ whole genome shotgun (WGS) entry which is preliminary data.</text>
</comment>
<dbReference type="EMBL" id="CAJNXB010004444">
    <property type="protein sequence ID" value="CAF3376244.1"/>
    <property type="molecule type" value="Genomic_DNA"/>
</dbReference>
<dbReference type="Proteomes" id="UP000663825">
    <property type="component" value="Unassembled WGS sequence"/>
</dbReference>
<reference evidence="1" key="1">
    <citation type="submission" date="2021-02" db="EMBL/GenBank/DDBJ databases">
        <authorList>
            <person name="Nowell W R."/>
        </authorList>
    </citation>
    <scope>NUCLEOTIDE SEQUENCE</scope>
</reference>
<gene>
    <name evidence="1" type="ORF">TIS948_LOCUS25518</name>
</gene>
<dbReference type="CDD" id="cd23415">
    <property type="entry name" value="beta-trefoil_Ricin_AH"/>
    <property type="match status" value="1"/>
</dbReference>
<proteinExistence type="predicted"/>
<dbReference type="OrthoDB" id="9991671at2759"/>
<protein>
    <submittedName>
        <fullName evidence="1">Uncharacterized protein</fullName>
    </submittedName>
</protein>
<evidence type="ECO:0000313" key="2">
    <source>
        <dbReference type="Proteomes" id="UP000663825"/>
    </source>
</evidence>